<evidence type="ECO:0000256" key="1">
    <source>
        <dbReference type="ARBA" id="ARBA00006432"/>
    </source>
</evidence>
<name>E4ZHL3_LEPMJ</name>
<dbReference type="eggNOG" id="KOG1180">
    <property type="taxonomic scope" value="Eukaryota"/>
</dbReference>
<dbReference type="Pfam" id="PF00501">
    <property type="entry name" value="AMP-binding"/>
    <property type="match status" value="1"/>
</dbReference>
<evidence type="ECO:0000256" key="5">
    <source>
        <dbReference type="ARBA" id="ARBA00036813"/>
    </source>
</evidence>
<protein>
    <submittedName>
        <fullName evidence="7">Similar to long-chain-fatty-acid-CoA ligase</fullName>
    </submittedName>
</protein>
<gene>
    <name evidence="7" type="ORF">LEMA_P058800.1</name>
</gene>
<dbReference type="InterPro" id="IPR000873">
    <property type="entry name" value="AMP-dep_synth/lig_dom"/>
</dbReference>
<dbReference type="Gene3D" id="3.40.50.12780">
    <property type="entry name" value="N-terminal domain of ligase-like"/>
    <property type="match status" value="1"/>
</dbReference>
<dbReference type="PANTHER" id="PTHR43272">
    <property type="entry name" value="LONG-CHAIN-FATTY-ACID--COA LIGASE"/>
    <property type="match status" value="1"/>
</dbReference>
<evidence type="ECO:0000256" key="3">
    <source>
        <dbReference type="ARBA" id="ARBA00022741"/>
    </source>
</evidence>
<evidence type="ECO:0000256" key="2">
    <source>
        <dbReference type="ARBA" id="ARBA00022598"/>
    </source>
</evidence>
<evidence type="ECO:0000256" key="4">
    <source>
        <dbReference type="ARBA" id="ARBA00022840"/>
    </source>
</evidence>
<dbReference type="EMBL" id="FP929065">
    <property type="protein sequence ID" value="CBX90846.1"/>
    <property type="molecule type" value="Genomic_DNA"/>
</dbReference>
<dbReference type="PROSITE" id="PS00455">
    <property type="entry name" value="AMP_BINDING"/>
    <property type="match status" value="1"/>
</dbReference>
<reference evidence="8" key="1">
    <citation type="journal article" date="2011" name="Nat. Commun.">
        <title>Effector diversification within compartments of the Leptosphaeria maculans genome affected by Repeat-Induced Point mutations.</title>
        <authorList>
            <person name="Rouxel T."/>
            <person name="Grandaubert J."/>
            <person name="Hane J.K."/>
            <person name="Hoede C."/>
            <person name="van de Wouw A.P."/>
            <person name="Couloux A."/>
            <person name="Dominguez V."/>
            <person name="Anthouard V."/>
            <person name="Bally P."/>
            <person name="Bourras S."/>
            <person name="Cozijnsen A.J."/>
            <person name="Ciuffetti L.M."/>
            <person name="Degrave A."/>
            <person name="Dilmaghani A."/>
            <person name="Duret L."/>
            <person name="Fudal I."/>
            <person name="Goodwin S.B."/>
            <person name="Gout L."/>
            <person name="Glaser N."/>
            <person name="Linglin J."/>
            <person name="Kema G.H.J."/>
            <person name="Lapalu N."/>
            <person name="Lawrence C.B."/>
            <person name="May K."/>
            <person name="Meyer M."/>
            <person name="Ollivier B."/>
            <person name="Poulain J."/>
            <person name="Schoch C.L."/>
            <person name="Simon A."/>
            <person name="Spatafora J.W."/>
            <person name="Stachowiak A."/>
            <person name="Turgeon B.G."/>
            <person name="Tyler B.M."/>
            <person name="Vincent D."/>
            <person name="Weissenbach J."/>
            <person name="Amselem J."/>
            <person name="Quesneville H."/>
            <person name="Oliver R.P."/>
            <person name="Wincker P."/>
            <person name="Balesdent M.-H."/>
            <person name="Howlett B.J."/>
        </authorList>
    </citation>
    <scope>NUCLEOTIDE SEQUENCE [LARGE SCALE GENOMIC DNA]</scope>
    <source>
        <strain evidence="8">JN3 / isolate v23.1.3 / race Av1-4-5-6-7-8</strain>
    </source>
</reference>
<dbReference type="VEuPathDB" id="FungiDB:LEMA_P058800.1"/>
<proteinExistence type="inferred from homology"/>
<dbReference type="GO" id="GO:0005886">
    <property type="term" value="C:plasma membrane"/>
    <property type="evidence" value="ECO:0007669"/>
    <property type="project" value="TreeGrafter"/>
</dbReference>
<dbReference type="SUPFAM" id="SSF56801">
    <property type="entry name" value="Acetyl-CoA synthetase-like"/>
    <property type="match status" value="1"/>
</dbReference>
<dbReference type="GO" id="GO:0005811">
    <property type="term" value="C:lipid droplet"/>
    <property type="evidence" value="ECO:0007669"/>
    <property type="project" value="TreeGrafter"/>
</dbReference>
<sequence>MAAGCYALSIEFVPQAKCVIAQEAGAWSLSPLAPSLLRLLFICSAIPLALLLSSLTLTLPQYRSYTTSATMSGDLKKLMPQAKAVKPGPYTTEAAGAQKVEGETIPRRNNAAKDGLILKPMEGVETLYDILRHASAKFGNAKAVGARRIVNVHEETKKVKKMVDGQEKEVDKTWQYFELSPYKYKSFVEFEQMALAVGSGLRALGFAPHDRLHLFAATSMQWLASAHGALSQSLAIVTAYDTLGEEGLKHSMLQTNAKVMFTDPELLPKLVNPMKDAKDVQVVVYCTKNDPKQKDIDALTNAHPHLKVISFDELIRIGEESPAEPVPPKADDLACIMYTSGSTGTPKGVMIKHRNVVAAVAGVDVIVGRYLGPGDVLITYLPAAHILEFVFENAVLYWGGTMGYGTIRTLSDQSVRNCAGDIRELKPTVMVGVPQVWETIKKGIVNKVEAGGALKSKIFWGAYAAKSFLLSSGLPGSGIFDAIVFNKVKEATGGRLRICLNGGGPISKETQRFISIAITPMISGYGLTETCAMGALMDPLSWNEHALGEMPASIEMKLVDFADASYFTSSNPPQGEIWIRGGSVVDGYLDMPEETAESFTSDGWFKTGDVGEFNAKGEIRIIDRKKNLVKTLTGEYIALEKLESVYRSAPIVANICVYAAEDRSKPVAIIVPAEPALKKLAAQEGVKGDHLEELVHDKKINSAVLKQLQDAGRKGGLASFETIEGVVLADEEWTPQNGLTTAAQKLNRRGILKQYQKQIDQAYGKK</sequence>
<dbReference type="STRING" id="985895.E4ZHL3"/>
<comment type="catalytic activity">
    <reaction evidence="5">
        <text>a long-chain fatty acid + ATP + CoA = a long-chain fatty acyl-CoA + AMP + diphosphate</text>
        <dbReference type="Rhea" id="RHEA:15421"/>
        <dbReference type="ChEBI" id="CHEBI:30616"/>
        <dbReference type="ChEBI" id="CHEBI:33019"/>
        <dbReference type="ChEBI" id="CHEBI:57287"/>
        <dbReference type="ChEBI" id="CHEBI:57560"/>
        <dbReference type="ChEBI" id="CHEBI:83139"/>
        <dbReference type="ChEBI" id="CHEBI:456215"/>
        <dbReference type="EC" id="6.2.1.3"/>
    </reaction>
</comment>
<dbReference type="GO" id="GO:0005783">
    <property type="term" value="C:endoplasmic reticulum"/>
    <property type="evidence" value="ECO:0007669"/>
    <property type="project" value="TreeGrafter"/>
</dbReference>
<keyword evidence="2 7" id="KW-0436">Ligase</keyword>
<keyword evidence="3" id="KW-0547">Nucleotide-binding</keyword>
<accession>E4ZHL3</accession>
<feature type="domain" description="AMP-dependent synthetase/ligase" evidence="6">
    <location>
        <begin position="171"/>
        <end position="589"/>
    </location>
</feature>
<dbReference type="GO" id="GO:0035336">
    <property type="term" value="P:long-chain fatty-acyl-CoA metabolic process"/>
    <property type="evidence" value="ECO:0007669"/>
    <property type="project" value="TreeGrafter"/>
</dbReference>
<dbReference type="Proteomes" id="UP000002668">
    <property type="component" value="Genome"/>
</dbReference>
<comment type="similarity">
    <text evidence="1">Belongs to the ATP-dependent AMP-binding enzyme family.</text>
</comment>
<evidence type="ECO:0000313" key="8">
    <source>
        <dbReference type="Proteomes" id="UP000002668"/>
    </source>
</evidence>
<evidence type="ECO:0000313" key="7">
    <source>
        <dbReference type="EMBL" id="CBX90846.1"/>
    </source>
</evidence>
<dbReference type="InterPro" id="IPR020845">
    <property type="entry name" value="AMP-binding_CS"/>
</dbReference>
<keyword evidence="8" id="KW-1185">Reference proteome</keyword>
<organism evidence="8">
    <name type="scientific">Leptosphaeria maculans (strain JN3 / isolate v23.1.3 / race Av1-4-5-6-7-8)</name>
    <name type="common">Blackleg fungus</name>
    <name type="synonym">Phoma lingam</name>
    <dbReference type="NCBI Taxonomy" id="985895"/>
    <lineage>
        <taxon>Eukaryota</taxon>
        <taxon>Fungi</taxon>
        <taxon>Dikarya</taxon>
        <taxon>Ascomycota</taxon>
        <taxon>Pezizomycotina</taxon>
        <taxon>Dothideomycetes</taxon>
        <taxon>Pleosporomycetidae</taxon>
        <taxon>Pleosporales</taxon>
        <taxon>Pleosporineae</taxon>
        <taxon>Leptosphaeriaceae</taxon>
        <taxon>Plenodomus</taxon>
        <taxon>Plenodomus lingam/Leptosphaeria maculans species complex</taxon>
    </lineage>
</organism>
<evidence type="ECO:0000259" key="6">
    <source>
        <dbReference type="Pfam" id="PF00501"/>
    </source>
</evidence>
<dbReference type="OMA" id="KIFQWAA"/>
<dbReference type="OrthoDB" id="1700726at2759"/>
<dbReference type="GO" id="GO:0004467">
    <property type="term" value="F:long-chain fatty acid-CoA ligase activity"/>
    <property type="evidence" value="ECO:0007669"/>
    <property type="project" value="UniProtKB-EC"/>
</dbReference>
<dbReference type="InterPro" id="IPR042099">
    <property type="entry name" value="ANL_N_sf"/>
</dbReference>
<dbReference type="FunCoup" id="E4ZHL3">
    <property type="interactions" value="733"/>
</dbReference>
<dbReference type="GO" id="GO:0005524">
    <property type="term" value="F:ATP binding"/>
    <property type="evidence" value="ECO:0007669"/>
    <property type="project" value="UniProtKB-KW"/>
</dbReference>
<keyword evidence="4" id="KW-0067">ATP-binding</keyword>
<dbReference type="AlphaFoldDB" id="E4ZHL3"/>
<dbReference type="PANTHER" id="PTHR43272:SF83">
    <property type="entry name" value="ACYL-COA SYNTHETASE LONG-CHAIN, ISOFORM J"/>
    <property type="match status" value="1"/>
</dbReference>
<dbReference type="HOGENOM" id="CLU_000022_45_2_1"/>
<dbReference type="InParanoid" id="E4ZHL3"/>